<dbReference type="SUPFAM" id="SSF81901">
    <property type="entry name" value="HCP-like"/>
    <property type="match status" value="1"/>
</dbReference>
<evidence type="ECO:0000313" key="1">
    <source>
        <dbReference type="EMBL" id="MET3594447.1"/>
    </source>
</evidence>
<reference evidence="1 2" key="1">
    <citation type="submission" date="2024-06" db="EMBL/GenBank/DDBJ databases">
        <title>Genomic Encyclopedia of Type Strains, Phase IV (KMG-IV): sequencing the most valuable type-strain genomes for metagenomic binning, comparative biology and taxonomic classification.</title>
        <authorList>
            <person name="Goeker M."/>
        </authorList>
    </citation>
    <scope>NUCLEOTIDE SEQUENCE [LARGE SCALE GENOMIC DNA]</scope>
    <source>
        <strain evidence="1 2">DSM 29846</strain>
    </source>
</reference>
<accession>A0ABV2HUZ4</accession>
<dbReference type="PANTHER" id="PTHR11102">
    <property type="entry name" value="SEL-1-LIKE PROTEIN"/>
    <property type="match status" value="1"/>
</dbReference>
<comment type="caution">
    <text evidence="1">The sequence shown here is derived from an EMBL/GenBank/DDBJ whole genome shotgun (WGS) entry which is preliminary data.</text>
</comment>
<dbReference type="PANTHER" id="PTHR11102:SF160">
    <property type="entry name" value="ERAD-ASSOCIATED E3 UBIQUITIN-PROTEIN LIGASE COMPONENT HRD3"/>
    <property type="match status" value="1"/>
</dbReference>
<dbReference type="InterPro" id="IPR011990">
    <property type="entry name" value="TPR-like_helical_dom_sf"/>
</dbReference>
<dbReference type="Gene3D" id="1.25.40.10">
    <property type="entry name" value="Tetratricopeptide repeat domain"/>
    <property type="match status" value="1"/>
</dbReference>
<dbReference type="Proteomes" id="UP001549036">
    <property type="component" value="Unassembled WGS sequence"/>
</dbReference>
<evidence type="ECO:0008006" key="3">
    <source>
        <dbReference type="Google" id="ProtNLM"/>
    </source>
</evidence>
<name>A0ABV2HUZ4_9HYPH</name>
<dbReference type="RefSeq" id="WP_292374068.1">
    <property type="nucleotide sequence ID" value="NZ_JBEPLM010000007.1"/>
</dbReference>
<dbReference type="SMART" id="SM00671">
    <property type="entry name" value="SEL1"/>
    <property type="match status" value="1"/>
</dbReference>
<protein>
    <recommendedName>
        <fullName evidence="3">Sel1 repeat family protein</fullName>
    </recommendedName>
</protein>
<dbReference type="EMBL" id="JBEPLM010000007">
    <property type="protein sequence ID" value="MET3594447.1"/>
    <property type="molecule type" value="Genomic_DNA"/>
</dbReference>
<evidence type="ECO:0000313" key="2">
    <source>
        <dbReference type="Proteomes" id="UP001549036"/>
    </source>
</evidence>
<dbReference type="InterPro" id="IPR006597">
    <property type="entry name" value="Sel1-like"/>
</dbReference>
<dbReference type="Pfam" id="PF08238">
    <property type="entry name" value="Sel1"/>
    <property type="match status" value="3"/>
</dbReference>
<dbReference type="InterPro" id="IPR050767">
    <property type="entry name" value="Sel1_AlgK"/>
</dbReference>
<keyword evidence="2" id="KW-1185">Reference proteome</keyword>
<gene>
    <name evidence="1" type="ORF">ABID26_003855</name>
</gene>
<proteinExistence type="predicted"/>
<sequence length="241" mass="26510">MAILDRLSGLHPALALRRAVRLNAGGKPAEAFHLMAIAARAGIPEVEYRVARCYLEGLGVPPSGSEGARWLRRAADHGSADAQALLAALCVAGLAGHENSDGGHNSETLFKSEFARDPDFETALQFAREAAQAGSPTGQAILGYILSRGPKAMRDLDARTTGMRNPRQPVVRKDALALPFPFPDWERRSTKPELPQRYGAPRMPACRPRFISLQSSSSTEWAYRWIWRRLRGCISLQRKRA</sequence>
<organism evidence="1 2">
    <name type="scientific">Mesorhizobium shonense</name>
    <dbReference type="NCBI Taxonomy" id="1209948"/>
    <lineage>
        <taxon>Bacteria</taxon>
        <taxon>Pseudomonadati</taxon>
        <taxon>Pseudomonadota</taxon>
        <taxon>Alphaproteobacteria</taxon>
        <taxon>Hyphomicrobiales</taxon>
        <taxon>Phyllobacteriaceae</taxon>
        <taxon>Mesorhizobium</taxon>
    </lineage>
</organism>